<sequence length="210" mass="24932">MIAMPIHTDIDFIYQIFDQSVDDYHTHDDVNQPISVPYEEGTFEYFLYLKNAIDCVQWHLEDLIRDPDIEPVEALKIKRRIDLLNQQRTDTVEKIDDFYYNFFAPIKPRPDARLNTESIAWALDRLSILSLKIYHMEVEVRREDASDDHIDFCQKKLHLLYTQKSDLITAIRQLLADIAEGKRIVKTYRAVKMYNDPSTNPVLYRKNYKS</sequence>
<keyword evidence="2" id="KW-1185">Reference proteome</keyword>
<comment type="caution">
    <text evidence="1">The sequence shown here is derived from an EMBL/GenBank/DDBJ whole genome shotgun (WGS) entry which is preliminary data.</text>
</comment>
<dbReference type="InterPro" id="IPR025350">
    <property type="entry name" value="DUF4254"/>
</dbReference>
<evidence type="ECO:0008006" key="3">
    <source>
        <dbReference type="Google" id="ProtNLM"/>
    </source>
</evidence>
<reference evidence="1 2" key="1">
    <citation type="submission" date="2018-11" db="EMBL/GenBank/DDBJ databases">
        <title>Schleiferia aggregans sp. nov., a moderately thermophilic heterotrophic bacterium isolated from microbial mats at a terrestrial hot spring.</title>
        <authorList>
            <person name="Iino T."/>
            <person name="Ohkuma M."/>
            <person name="Haruta S."/>
        </authorList>
    </citation>
    <scope>NUCLEOTIDE SEQUENCE [LARGE SCALE GENOMIC DNA]</scope>
    <source>
        <strain evidence="1 2">LA</strain>
    </source>
</reference>
<evidence type="ECO:0000313" key="1">
    <source>
        <dbReference type="EMBL" id="GCD78606.1"/>
    </source>
</evidence>
<gene>
    <name evidence="1" type="ORF">JCM31826_20880</name>
</gene>
<proteinExistence type="predicted"/>
<dbReference type="Proteomes" id="UP000286715">
    <property type="component" value="Unassembled WGS sequence"/>
</dbReference>
<organism evidence="1 2">
    <name type="scientific">Thermaurantimonas aggregans</name>
    <dbReference type="NCBI Taxonomy" id="2173829"/>
    <lineage>
        <taxon>Bacteria</taxon>
        <taxon>Pseudomonadati</taxon>
        <taxon>Bacteroidota</taxon>
        <taxon>Flavobacteriia</taxon>
        <taxon>Flavobacteriales</taxon>
        <taxon>Schleiferiaceae</taxon>
        <taxon>Thermaurantimonas</taxon>
    </lineage>
</organism>
<accession>A0A401XNL3</accession>
<dbReference type="EMBL" id="BHZE01000028">
    <property type="protein sequence ID" value="GCD78606.1"/>
    <property type="molecule type" value="Genomic_DNA"/>
</dbReference>
<protein>
    <recommendedName>
        <fullName evidence="3">DUF4254 domain-containing protein</fullName>
    </recommendedName>
</protein>
<name>A0A401XNL3_9FLAO</name>
<dbReference type="Pfam" id="PF14063">
    <property type="entry name" value="DUF4254"/>
    <property type="match status" value="1"/>
</dbReference>
<dbReference type="AlphaFoldDB" id="A0A401XNL3"/>
<evidence type="ECO:0000313" key="2">
    <source>
        <dbReference type="Proteomes" id="UP000286715"/>
    </source>
</evidence>